<keyword evidence="2" id="KW-1133">Transmembrane helix</keyword>
<gene>
    <name evidence="4" type="ORF">GCM10010249_55780</name>
</gene>
<keyword evidence="5" id="KW-1185">Reference proteome</keyword>
<reference evidence="4" key="1">
    <citation type="journal article" date="2014" name="Int. J. Syst. Evol. Microbiol.">
        <title>Complete genome sequence of Corynebacterium casei LMG S-19264T (=DSM 44701T), isolated from a smear-ripened cheese.</title>
        <authorList>
            <consortium name="US DOE Joint Genome Institute (JGI-PGF)"/>
            <person name="Walter F."/>
            <person name="Albersmeier A."/>
            <person name="Kalinowski J."/>
            <person name="Ruckert C."/>
        </authorList>
    </citation>
    <scope>NUCLEOTIDE SEQUENCE</scope>
    <source>
        <strain evidence="4">JCM 4335</strain>
    </source>
</reference>
<dbReference type="SUPFAM" id="SSF55797">
    <property type="entry name" value="PR-1-like"/>
    <property type="match status" value="1"/>
</dbReference>
<dbReference type="InterPro" id="IPR035940">
    <property type="entry name" value="CAP_sf"/>
</dbReference>
<feature type="transmembrane region" description="Helical" evidence="2">
    <location>
        <begin position="41"/>
        <end position="62"/>
    </location>
</feature>
<keyword evidence="2" id="KW-0472">Membrane</keyword>
<feature type="compositionally biased region" description="Low complexity" evidence="1">
    <location>
        <begin position="181"/>
        <end position="203"/>
    </location>
</feature>
<organism evidence="4 5">
    <name type="scientific">Streptomyces roseolilacinus</name>
    <dbReference type="NCBI Taxonomy" id="66904"/>
    <lineage>
        <taxon>Bacteria</taxon>
        <taxon>Bacillati</taxon>
        <taxon>Actinomycetota</taxon>
        <taxon>Actinomycetes</taxon>
        <taxon>Kitasatosporales</taxon>
        <taxon>Streptomycetaceae</taxon>
        <taxon>Streptomyces</taxon>
    </lineage>
</organism>
<keyword evidence="2" id="KW-0812">Transmembrane</keyword>
<feature type="region of interest" description="Disordered" evidence="1">
    <location>
        <begin position="1"/>
        <end position="33"/>
    </location>
</feature>
<feature type="domain" description="SCP" evidence="3">
    <location>
        <begin position="213"/>
        <end position="327"/>
    </location>
</feature>
<dbReference type="PANTHER" id="PTHR31157">
    <property type="entry name" value="SCP DOMAIN-CONTAINING PROTEIN"/>
    <property type="match status" value="1"/>
</dbReference>
<comment type="caution">
    <text evidence="4">The sequence shown here is derived from an EMBL/GenBank/DDBJ whole genome shotgun (WGS) entry which is preliminary data.</text>
</comment>
<evidence type="ECO:0000259" key="3">
    <source>
        <dbReference type="Pfam" id="PF00188"/>
    </source>
</evidence>
<dbReference type="AlphaFoldDB" id="A0A918B8N6"/>
<proteinExistence type="predicted"/>
<feature type="region of interest" description="Disordered" evidence="1">
    <location>
        <begin position="88"/>
        <end position="203"/>
    </location>
</feature>
<dbReference type="Gene3D" id="3.40.33.10">
    <property type="entry name" value="CAP"/>
    <property type="match status" value="1"/>
</dbReference>
<dbReference type="InterPro" id="IPR014044">
    <property type="entry name" value="CAP_dom"/>
</dbReference>
<dbReference type="CDD" id="cd05379">
    <property type="entry name" value="CAP_bacterial"/>
    <property type="match status" value="1"/>
</dbReference>
<dbReference type="Pfam" id="PF00188">
    <property type="entry name" value="CAP"/>
    <property type="match status" value="1"/>
</dbReference>
<feature type="compositionally biased region" description="Low complexity" evidence="1">
    <location>
        <begin position="98"/>
        <end position="128"/>
    </location>
</feature>
<sequence>MGRHRRSGAAPAADEYAAGAAGTPRGDRTARRRKRALPLRGGLLGASAAMAVGAVAVTSGILPGGKTFTIGSGAPQEQIRSSGIPQLDAQGRAGAVPGTGTPSASTVPSAPRTSATPSASPSLAAPSKTPSPRPYAPSSSPARTKTAPAKSRTPAAPTPVRTRTPAAPAPVRTKEPAAPSRTEVPAPRRTAPAPVPSRTATTSRAVAAEAAVLDLVNQERAKVGCSPVRASTELGDLARAFSQDMAVRGFFSHTDPDGDGPWERASQAGVEGLGGENIARGQADAAAVMESWMNSDGHRANILNCDFTRLGVGVHIAGGGPWWTQNFGF</sequence>
<dbReference type="Proteomes" id="UP000654123">
    <property type="component" value="Unassembled WGS sequence"/>
</dbReference>
<dbReference type="PANTHER" id="PTHR31157:SF1">
    <property type="entry name" value="SCP DOMAIN-CONTAINING PROTEIN"/>
    <property type="match status" value="1"/>
</dbReference>
<feature type="compositionally biased region" description="Low complexity" evidence="1">
    <location>
        <begin position="152"/>
        <end position="171"/>
    </location>
</feature>
<name>A0A918B8N6_9ACTN</name>
<feature type="compositionally biased region" description="Low complexity" evidence="1">
    <location>
        <begin position="8"/>
        <end position="24"/>
    </location>
</feature>
<protein>
    <recommendedName>
        <fullName evidence="3">SCP domain-containing protein</fullName>
    </recommendedName>
</protein>
<evidence type="ECO:0000256" key="2">
    <source>
        <dbReference type="SAM" id="Phobius"/>
    </source>
</evidence>
<evidence type="ECO:0000256" key="1">
    <source>
        <dbReference type="SAM" id="MobiDB-lite"/>
    </source>
</evidence>
<evidence type="ECO:0000313" key="4">
    <source>
        <dbReference type="EMBL" id="GGQ29849.1"/>
    </source>
</evidence>
<accession>A0A918B8N6</accession>
<dbReference type="RefSeq" id="WP_189537928.1">
    <property type="nucleotide sequence ID" value="NZ_BMSV01000014.1"/>
</dbReference>
<reference evidence="4" key="2">
    <citation type="submission" date="2020-09" db="EMBL/GenBank/DDBJ databases">
        <authorList>
            <person name="Sun Q."/>
            <person name="Ohkuma M."/>
        </authorList>
    </citation>
    <scope>NUCLEOTIDE SEQUENCE</scope>
    <source>
        <strain evidence="4">JCM 4335</strain>
    </source>
</reference>
<evidence type="ECO:0000313" key="5">
    <source>
        <dbReference type="Proteomes" id="UP000654123"/>
    </source>
</evidence>
<dbReference type="EMBL" id="BMSV01000014">
    <property type="protein sequence ID" value="GGQ29849.1"/>
    <property type="molecule type" value="Genomic_DNA"/>
</dbReference>